<name>A0ABR1RKI0_9PEZI</name>
<accession>A0ABR1RKI0</accession>
<keyword evidence="2" id="KW-1185">Reference proteome</keyword>
<gene>
    <name evidence="1" type="ORF">PG991_009271</name>
</gene>
<dbReference type="EMBL" id="JAQQWI010000013">
    <property type="protein sequence ID" value="KAK8013678.1"/>
    <property type="molecule type" value="Genomic_DNA"/>
</dbReference>
<evidence type="ECO:0000313" key="2">
    <source>
        <dbReference type="Proteomes" id="UP001396898"/>
    </source>
</evidence>
<organism evidence="1 2">
    <name type="scientific">Apiospora marii</name>
    <dbReference type="NCBI Taxonomy" id="335849"/>
    <lineage>
        <taxon>Eukaryota</taxon>
        <taxon>Fungi</taxon>
        <taxon>Dikarya</taxon>
        <taxon>Ascomycota</taxon>
        <taxon>Pezizomycotina</taxon>
        <taxon>Sordariomycetes</taxon>
        <taxon>Xylariomycetidae</taxon>
        <taxon>Amphisphaeriales</taxon>
        <taxon>Apiosporaceae</taxon>
        <taxon>Apiospora</taxon>
    </lineage>
</organism>
<protein>
    <submittedName>
        <fullName evidence="1">Uncharacterized protein</fullName>
    </submittedName>
</protein>
<sequence>MALGPYGLEQHRDTQYPRIEARLEDRTVKINGHNTPALDVLKKVGSRSSPWLTPAAQTAWNERCRCTFKSDLPVLRPHHRAVSCHEHHGNHPFPVW</sequence>
<proteinExistence type="predicted"/>
<reference evidence="1 2" key="1">
    <citation type="submission" date="2023-01" db="EMBL/GenBank/DDBJ databases">
        <title>Analysis of 21 Apiospora genomes using comparative genomics revels a genus with tremendous synthesis potential of carbohydrate active enzymes and secondary metabolites.</title>
        <authorList>
            <person name="Sorensen T."/>
        </authorList>
    </citation>
    <scope>NUCLEOTIDE SEQUENCE [LARGE SCALE GENOMIC DNA]</scope>
    <source>
        <strain evidence="1 2">CBS 20057</strain>
    </source>
</reference>
<comment type="caution">
    <text evidence="1">The sequence shown here is derived from an EMBL/GenBank/DDBJ whole genome shotgun (WGS) entry which is preliminary data.</text>
</comment>
<dbReference type="Proteomes" id="UP001396898">
    <property type="component" value="Unassembled WGS sequence"/>
</dbReference>
<evidence type="ECO:0000313" key="1">
    <source>
        <dbReference type="EMBL" id="KAK8013678.1"/>
    </source>
</evidence>